<gene>
    <name evidence="2" type="ORF">BpHYR1_021582</name>
</gene>
<reference evidence="2 3" key="1">
    <citation type="journal article" date="2018" name="Sci. Rep.">
        <title>Genomic signatures of local adaptation to the degree of environmental predictability in rotifers.</title>
        <authorList>
            <person name="Franch-Gras L."/>
            <person name="Hahn C."/>
            <person name="Garcia-Roger E.M."/>
            <person name="Carmona M.J."/>
            <person name="Serra M."/>
            <person name="Gomez A."/>
        </authorList>
    </citation>
    <scope>NUCLEOTIDE SEQUENCE [LARGE SCALE GENOMIC DNA]</scope>
    <source>
        <strain evidence="2">HYR1</strain>
    </source>
</reference>
<keyword evidence="1" id="KW-1133">Transmembrane helix</keyword>
<keyword evidence="1" id="KW-0472">Membrane</keyword>
<organism evidence="2 3">
    <name type="scientific">Brachionus plicatilis</name>
    <name type="common">Marine rotifer</name>
    <name type="synonym">Brachionus muelleri</name>
    <dbReference type="NCBI Taxonomy" id="10195"/>
    <lineage>
        <taxon>Eukaryota</taxon>
        <taxon>Metazoa</taxon>
        <taxon>Spiralia</taxon>
        <taxon>Gnathifera</taxon>
        <taxon>Rotifera</taxon>
        <taxon>Eurotatoria</taxon>
        <taxon>Monogononta</taxon>
        <taxon>Pseudotrocha</taxon>
        <taxon>Ploima</taxon>
        <taxon>Brachionidae</taxon>
        <taxon>Brachionus</taxon>
    </lineage>
</organism>
<dbReference type="AlphaFoldDB" id="A0A3M7SJX1"/>
<sequence>MSKYNIYLDLNLQNSVVKKLNQEQKLLICAASASLPSSGPNDNQNNKKNFIAILASAMLATSGVAIVIESNEKFLRKEWSKDMLKTGVETLVLGGLNKLRQAAPFGIRGSVNRDIINALCSVYDIIEPYSNVIICIIKGDDIEEIVFEALKSIDNKYSTSFSGVTFFEIKSVNNVSRPFGTYDKVERVVKIKDIL</sequence>
<evidence type="ECO:0000313" key="3">
    <source>
        <dbReference type="Proteomes" id="UP000276133"/>
    </source>
</evidence>
<keyword evidence="1" id="KW-0812">Transmembrane</keyword>
<accession>A0A3M7SJX1</accession>
<protein>
    <submittedName>
        <fullName evidence="2">Uncharacterized protein</fullName>
    </submittedName>
</protein>
<evidence type="ECO:0000313" key="2">
    <source>
        <dbReference type="EMBL" id="RNA36022.1"/>
    </source>
</evidence>
<keyword evidence="3" id="KW-1185">Reference proteome</keyword>
<evidence type="ECO:0000256" key="1">
    <source>
        <dbReference type="SAM" id="Phobius"/>
    </source>
</evidence>
<name>A0A3M7SJX1_BRAPC</name>
<feature type="transmembrane region" description="Helical" evidence="1">
    <location>
        <begin position="50"/>
        <end position="68"/>
    </location>
</feature>
<dbReference type="Proteomes" id="UP000276133">
    <property type="component" value="Unassembled WGS sequence"/>
</dbReference>
<comment type="caution">
    <text evidence="2">The sequence shown here is derived from an EMBL/GenBank/DDBJ whole genome shotgun (WGS) entry which is preliminary data.</text>
</comment>
<dbReference type="EMBL" id="REGN01001252">
    <property type="protein sequence ID" value="RNA36022.1"/>
    <property type="molecule type" value="Genomic_DNA"/>
</dbReference>
<proteinExistence type="predicted"/>